<proteinExistence type="inferred from homology"/>
<comment type="caution">
    <text evidence="5">The sequence shown here is derived from an EMBL/GenBank/DDBJ whole genome shotgun (WGS) entry which is preliminary data.</text>
</comment>
<dbReference type="InterPro" id="IPR011010">
    <property type="entry name" value="DNA_brk_join_enz"/>
</dbReference>
<dbReference type="InterPro" id="IPR010998">
    <property type="entry name" value="Integrase_recombinase_N"/>
</dbReference>
<dbReference type="SUPFAM" id="SSF56349">
    <property type="entry name" value="DNA breaking-rejoining enzymes"/>
    <property type="match status" value="1"/>
</dbReference>
<dbReference type="GO" id="GO:0003677">
    <property type="term" value="F:DNA binding"/>
    <property type="evidence" value="ECO:0007669"/>
    <property type="project" value="UniProtKB-UniRule"/>
</dbReference>
<name>A0A9D1F7J3_9FIRM</name>
<evidence type="ECO:0000313" key="5">
    <source>
        <dbReference type="EMBL" id="HIS48382.1"/>
    </source>
</evidence>
<evidence type="ECO:0000256" key="1">
    <source>
        <dbReference type="ARBA" id="ARBA00008857"/>
    </source>
</evidence>
<dbReference type="GO" id="GO:0015074">
    <property type="term" value="P:DNA integration"/>
    <property type="evidence" value="ECO:0007669"/>
    <property type="project" value="InterPro"/>
</dbReference>
<reference evidence="5" key="2">
    <citation type="journal article" date="2021" name="PeerJ">
        <title>Extensive microbial diversity within the chicken gut microbiome revealed by metagenomics and culture.</title>
        <authorList>
            <person name="Gilroy R."/>
            <person name="Ravi A."/>
            <person name="Getino M."/>
            <person name="Pursley I."/>
            <person name="Horton D.L."/>
            <person name="Alikhan N.F."/>
            <person name="Baker D."/>
            <person name="Gharbi K."/>
            <person name="Hall N."/>
            <person name="Watson M."/>
            <person name="Adriaenssens E.M."/>
            <person name="Foster-Nyarko E."/>
            <person name="Jarju S."/>
            <person name="Secka A."/>
            <person name="Antonio M."/>
            <person name="Oren A."/>
            <person name="Chaudhuri R.R."/>
            <person name="La Ragione R."/>
            <person name="Hildebrand F."/>
            <person name="Pallen M.J."/>
        </authorList>
    </citation>
    <scope>NUCLEOTIDE SEQUENCE</scope>
    <source>
        <strain evidence="5">CHK178-757</strain>
    </source>
</reference>
<evidence type="ECO:0000256" key="3">
    <source>
        <dbReference type="PROSITE-ProRule" id="PRU01248"/>
    </source>
</evidence>
<keyword evidence="2 3" id="KW-0238">DNA-binding</keyword>
<dbReference type="InterPro" id="IPR004107">
    <property type="entry name" value="Integrase_SAM-like_N"/>
</dbReference>
<evidence type="ECO:0000256" key="2">
    <source>
        <dbReference type="ARBA" id="ARBA00023125"/>
    </source>
</evidence>
<comment type="similarity">
    <text evidence="1">Belongs to the 'phage' integrase family.</text>
</comment>
<dbReference type="Pfam" id="PF02899">
    <property type="entry name" value="Phage_int_SAM_1"/>
    <property type="match status" value="1"/>
</dbReference>
<feature type="domain" description="Core-binding (CB)" evidence="4">
    <location>
        <begin position="1"/>
        <end position="81"/>
    </location>
</feature>
<dbReference type="Proteomes" id="UP000823927">
    <property type="component" value="Unassembled WGS sequence"/>
</dbReference>
<sequence>MNVYFFKEELLKEFKVFLESMERSKATVEKYMRDVGAFARKYPQIDKETVLRYKEEITENYKPASVNSMLAALNCFFRFMGWLDCLVKPLKIQRCAFCPEEKMLTREDFSKLVQTARTLKMQRLSLIMETLGATGIRIFELKAVTVEAVKIGCAVISFDEQNIFCLYKERFLAFLRA</sequence>
<reference evidence="5" key="1">
    <citation type="submission" date="2020-10" db="EMBL/GenBank/DDBJ databases">
        <authorList>
            <person name="Gilroy R."/>
        </authorList>
    </citation>
    <scope>NUCLEOTIDE SEQUENCE</scope>
    <source>
        <strain evidence="5">CHK178-757</strain>
    </source>
</reference>
<dbReference type="AlphaFoldDB" id="A0A9D1F7J3"/>
<evidence type="ECO:0000313" key="6">
    <source>
        <dbReference type="Proteomes" id="UP000823927"/>
    </source>
</evidence>
<gene>
    <name evidence="5" type="ORF">IAB46_12680</name>
</gene>
<dbReference type="PROSITE" id="PS51900">
    <property type="entry name" value="CB"/>
    <property type="match status" value="1"/>
</dbReference>
<accession>A0A9D1F7J3</accession>
<dbReference type="Gene3D" id="1.10.150.130">
    <property type="match status" value="1"/>
</dbReference>
<organism evidence="5 6">
    <name type="scientific">Candidatus Scybalocola faecigallinarum</name>
    <dbReference type="NCBI Taxonomy" id="2840941"/>
    <lineage>
        <taxon>Bacteria</taxon>
        <taxon>Bacillati</taxon>
        <taxon>Bacillota</taxon>
        <taxon>Clostridia</taxon>
        <taxon>Lachnospirales</taxon>
        <taxon>Lachnospiraceae</taxon>
        <taxon>Lachnospiraceae incertae sedis</taxon>
        <taxon>Candidatus Scybalocola (ex Gilroy et al. 2021)</taxon>
    </lineage>
</organism>
<dbReference type="EMBL" id="DVIT01000055">
    <property type="protein sequence ID" value="HIS48382.1"/>
    <property type="molecule type" value="Genomic_DNA"/>
</dbReference>
<dbReference type="InterPro" id="IPR044068">
    <property type="entry name" value="CB"/>
</dbReference>
<evidence type="ECO:0000259" key="4">
    <source>
        <dbReference type="PROSITE" id="PS51900"/>
    </source>
</evidence>
<protein>
    <submittedName>
        <fullName evidence="5">Site-specific integrase</fullName>
    </submittedName>
</protein>